<dbReference type="EMBL" id="JACZHT010000008">
    <property type="protein sequence ID" value="MBE1237904.1"/>
    <property type="molecule type" value="Genomic_DNA"/>
</dbReference>
<dbReference type="Pfam" id="PF00117">
    <property type="entry name" value="GATase"/>
    <property type="match status" value="1"/>
</dbReference>
<dbReference type="SUPFAM" id="SSF52317">
    <property type="entry name" value="Class I glutamine amidotransferase-like"/>
    <property type="match status" value="1"/>
</dbReference>
<accession>A0A8J6YWT1</accession>
<reference evidence="2" key="1">
    <citation type="submission" date="2020-10" db="EMBL/GenBank/DDBJ databases">
        <title>Genome sequence of the unusual species of purple photosynthetic bacteria, Phaeovibrio sulfidiphilus DSM 23193, type strain.</title>
        <authorList>
            <person name="Kyndt J.A."/>
            <person name="Meyer T.E."/>
        </authorList>
    </citation>
    <scope>NUCLEOTIDE SEQUENCE</scope>
    <source>
        <strain evidence="2">DSM 23193</strain>
    </source>
</reference>
<proteinExistence type="predicted"/>
<evidence type="ECO:0000259" key="1">
    <source>
        <dbReference type="Pfam" id="PF00117"/>
    </source>
</evidence>
<evidence type="ECO:0000313" key="2">
    <source>
        <dbReference type="EMBL" id="MBE1237904.1"/>
    </source>
</evidence>
<dbReference type="GO" id="GO:0005829">
    <property type="term" value="C:cytosol"/>
    <property type="evidence" value="ECO:0007669"/>
    <property type="project" value="TreeGrafter"/>
</dbReference>
<keyword evidence="3" id="KW-1185">Reference proteome</keyword>
<dbReference type="PANTHER" id="PTHR42695:SF5">
    <property type="entry name" value="GLUTAMINE AMIDOTRANSFERASE YLR126C-RELATED"/>
    <property type="match status" value="1"/>
</dbReference>
<feature type="domain" description="Glutamine amidotransferase" evidence="1">
    <location>
        <begin position="66"/>
        <end position="209"/>
    </location>
</feature>
<sequence length="288" mass="31297">MSQPAVFLVIEGNTKAASRLMQRYGSEPFAEQYARVLGELWPGSRCEIVRPADGDSALPPGVQLADLDGAVLTGSFLGITTGGPGIESQIGLARSLLEAGVPFLGSCWGLQLVTAATGGTVRRAVKGRELGVARNLVRTAAGQGHPFLEGRPESWDALAVHQDEVERLPEGGTVLAFNAHSAVQAAEIRYGRGVFWGIQVHPEFDLDEMAATFERAAPDLIREGFFESEQDLHTLAARYRSLARNPDNRALAWALGLSPEILDAQRRRLEIRNWLDRLVRPARAARGR</sequence>
<dbReference type="AlphaFoldDB" id="A0A8J6YWT1"/>
<comment type="caution">
    <text evidence="2">The sequence shown here is derived from an EMBL/GenBank/DDBJ whole genome shotgun (WGS) entry which is preliminary data.</text>
</comment>
<dbReference type="CDD" id="cd01741">
    <property type="entry name" value="GATase1_1"/>
    <property type="match status" value="1"/>
</dbReference>
<evidence type="ECO:0000313" key="3">
    <source>
        <dbReference type="Proteomes" id="UP000631034"/>
    </source>
</evidence>
<name>A0A8J6YWT1_9PROT</name>
<dbReference type="RefSeq" id="WP_192534913.1">
    <property type="nucleotide sequence ID" value="NZ_JACZHT010000008.1"/>
</dbReference>
<dbReference type="PANTHER" id="PTHR42695">
    <property type="entry name" value="GLUTAMINE AMIDOTRANSFERASE YLR126C-RELATED"/>
    <property type="match status" value="1"/>
</dbReference>
<gene>
    <name evidence="2" type="ORF">IHV25_09640</name>
</gene>
<protein>
    <submittedName>
        <fullName evidence="2">Type 1 glutamine amidotransferase</fullName>
    </submittedName>
</protein>
<dbReference type="InterPro" id="IPR029062">
    <property type="entry name" value="Class_I_gatase-like"/>
</dbReference>
<dbReference type="InterPro" id="IPR044992">
    <property type="entry name" value="ChyE-like"/>
</dbReference>
<dbReference type="Proteomes" id="UP000631034">
    <property type="component" value="Unassembled WGS sequence"/>
</dbReference>
<keyword evidence="2" id="KW-0315">Glutamine amidotransferase</keyword>
<dbReference type="Gene3D" id="3.40.50.880">
    <property type="match status" value="1"/>
</dbReference>
<organism evidence="2 3">
    <name type="scientific">Phaeovibrio sulfidiphilus</name>
    <dbReference type="NCBI Taxonomy" id="1220600"/>
    <lineage>
        <taxon>Bacteria</taxon>
        <taxon>Pseudomonadati</taxon>
        <taxon>Pseudomonadota</taxon>
        <taxon>Alphaproteobacteria</taxon>
        <taxon>Rhodospirillales</taxon>
        <taxon>Rhodospirillaceae</taxon>
        <taxon>Phaeovibrio</taxon>
    </lineage>
</organism>
<dbReference type="PROSITE" id="PS51273">
    <property type="entry name" value="GATASE_TYPE_1"/>
    <property type="match status" value="1"/>
</dbReference>
<dbReference type="InterPro" id="IPR017926">
    <property type="entry name" value="GATASE"/>
</dbReference>